<proteinExistence type="predicted"/>
<keyword evidence="1" id="KW-0472">Membrane</keyword>
<feature type="transmembrane region" description="Helical" evidence="1">
    <location>
        <begin position="6"/>
        <end position="24"/>
    </location>
</feature>
<protein>
    <submittedName>
        <fullName evidence="2">Uncharacterized protein</fullName>
    </submittedName>
</protein>
<name>A0A6B8RVH8_9BACL</name>
<dbReference type="Proteomes" id="UP000426246">
    <property type="component" value="Chromosome"/>
</dbReference>
<organism evidence="2 3">
    <name type="scientific">Paenibacillus psychroresistens</name>
    <dbReference type="NCBI Taxonomy" id="1778678"/>
    <lineage>
        <taxon>Bacteria</taxon>
        <taxon>Bacillati</taxon>
        <taxon>Bacillota</taxon>
        <taxon>Bacilli</taxon>
        <taxon>Bacillales</taxon>
        <taxon>Paenibacillaceae</taxon>
        <taxon>Paenibacillus</taxon>
    </lineage>
</organism>
<evidence type="ECO:0000313" key="2">
    <source>
        <dbReference type="EMBL" id="QGQ99635.1"/>
    </source>
</evidence>
<keyword evidence="1" id="KW-0812">Transmembrane</keyword>
<accession>A0A6B8RVH8</accession>
<keyword evidence="1" id="KW-1133">Transmembrane helix</keyword>
<evidence type="ECO:0000256" key="1">
    <source>
        <dbReference type="SAM" id="Phobius"/>
    </source>
</evidence>
<keyword evidence="3" id="KW-1185">Reference proteome</keyword>
<evidence type="ECO:0000313" key="3">
    <source>
        <dbReference type="Proteomes" id="UP000426246"/>
    </source>
</evidence>
<sequence length="81" mass="9680">MRWMQGYPFYLLMGFAVCLLLSILSYKYRKIPGRRYYWIISMLAAITLLTTVFEIMAISFGPKLFWRNVQSAGRWRRSRSS</sequence>
<reference evidence="3" key="1">
    <citation type="submission" date="2018-11" db="EMBL/GenBank/DDBJ databases">
        <title>Complete genome sequence of Paenibacillus sp. ML311-T8.</title>
        <authorList>
            <person name="Nam Y.-D."/>
            <person name="Kang J."/>
            <person name="Chung W.-H."/>
            <person name="Park Y.S."/>
        </authorList>
    </citation>
    <scope>NUCLEOTIDE SEQUENCE [LARGE SCALE GENOMIC DNA]</scope>
    <source>
        <strain evidence="3">ML311-T8</strain>
    </source>
</reference>
<dbReference type="AlphaFoldDB" id="A0A6B8RVH8"/>
<dbReference type="EMBL" id="CP034235">
    <property type="protein sequence ID" value="QGQ99635.1"/>
    <property type="molecule type" value="Genomic_DNA"/>
</dbReference>
<dbReference type="RefSeq" id="WP_155704800.1">
    <property type="nucleotide sequence ID" value="NZ_CP034235.1"/>
</dbReference>
<gene>
    <name evidence="2" type="ORF">EHS13_34610</name>
</gene>
<feature type="transmembrane region" description="Helical" evidence="1">
    <location>
        <begin position="36"/>
        <end position="60"/>
    </location>
</feature>
<dbReference type="KEGG" id="ppsc:EHS13_34610"/>